<proteinExistence type="inferred from homology"/>
<dbReference type="Gene3D" id="3.40.50.12580">
    <property type="match status" value="1"/>
</dbReference>
<comment type="similarity">
    <text evidence="2">Belongs to the CDP-glycerol glycerophosphotransferase family.</text>
</comment>
<dbReference type="SUPFAM" id="SSF53756">
    <property type="entry name" value="UDP-Glycosyltransferase/glycogen phosphorylase"/>
    <property type="match status" value="1"/>
</dbReference>
<dbReference type="Gene3D" id="3.90.550.10">
    <property type="entry name" value="Spore Coat Polysaccharide Biosynthesis Protein SpsA, Chain A"/>
    <property type="match status" value="1"/>
</dbReference>
<protein>
    <submittedName>
        <fullName evidence="8">CDP-glycerol glycerophosphotransferase family protein</fullName>
    </submittedName>
</protein>
<dbReference type="CDD" id="cd00761">
    <property type="entry name" value="Glyco_tranf_GTA_type"/>
    <property type="match status" value="1"/>
</dbReference>
<evidence type="ECO:0000256" key="2">
    <source>
        <dbReference type="ARBA" id="ARBA00010488"/>
    </source>
</evidence>
<dbReference type="Gene3D" id="3.40.50.11820">
    <property type="match status" value="1"/>
</dbReference>
<sequence length="1140" mass="127438">MSIVVPIYDVEAYLPACLESLVAQTWQDFDVVMVDDGSPDDSAAVAGRFAVQDRRFRLVRRENGGLGAARNTGVREADGEFLVFLDSDDILPRHALETMVTILDRTGSDFVSGNVHRFTSRAGHPSRMHRQIFLDPRLRTHVTRHDILLKDRQVTNKMWRRSFWDRNGLAMPEGVLYEDTFVALRGHFLATAVDMTSVPVYLWREREEGNLSITQDRASVKAIEDRVGAVRSVRGFLAENGWGAHIDGWDRMVLQSDLIAFLDSLHHGDDGYRARFLDLTGDYLAAVRPRVLANLSADRRVKWELVRQRRIGDLLEFLEWEAAAKPATRVRRSLRAYHLDPPLAVPASLTRLHRNDLEVTHRIDRLAAEDGKLVVEGRATLRYTSPENPKHQQVTARLVNDATRERIKLPVTTSAARSITALNKDWCGFRIVLDPAALPARPGDWHVELTVTHRRRRRSVKLAETPGALPLRGELFETGHGRVWFSWSDSGQFRVHSGREAATVTGHRLEEDRLVFHGDLDRAIGPCPEVVLVRTPGEVVRRCPATVREGGIEFAVDVRDLLPARNLGDPRLDTTASWRAEVPGVGLVSLAAAGARHAVGGRDLIVERAPSGHLSLREQPETLHVDAAEWAEDGSLTLDGSLIRAETGTATLVARNLARGADVCFPVTLTGERARAHVPVLRVPGFAGAVPLPSGTYSLSLRMADGRPLKIDLCLPASAVDVGGRTLRLAAGDSGEATVKIGSDLAKEERGEKRQRRLREVRYPKLREQPLLDAVFFDSYSGKRYADSPRAVYEELVRRGSDLEMTWNVRDGQVELPPGLTPVRTGGAAYYEALARSRYIVTNAHLPEWFRRREGQVVVQTWHGTALKRIGFDIENIRFARTDYKERLGVEVLQWTHLVSPSPWATPVLRGAFRYEGEVVEEGYPRNDVLSRPGAAGEVRERLGLPYGKKVVLYAPTWRDDSFSARGRYRCDLRLDLARMAAELGEDYVFLLRAHPNIADRPGVAGDRVLDVSTYPDIQELFLVADVLVTDYSSAMFDFAVTGRPMLFFTYDLEHYRDTLRGFYFDFEAEAPGPLLRETGDVIAAIAGIGEVEAKYASLYAAFRDRFCPLDDGHAAARVVDRVFRDGQEAAWTSSSSSRE</sequence>
<dbReference type="PANTHER" id="PTHR37316:SF3">
    <property type="entry name" value="TEICHOIC ACID GLYCEROL-PHOSPHATE TRANSFERASE"/>
    <property type="match status" value="1"/>
</dbReference>
<dbReference type="InterPro" id="IPR043149">
    <property type="entry name" value="TagF_N"/>
</dbReference>
<evidence type="ECO:0000313" key="8">
    <source>
        <dbReference type="EMBL" id="MFI6505302.1"/>
    </source>
</evidence>
<reference evidence="8 9" key="1">
    <citation type="submission" date="2024-10" db="EMBL/GenBank/DDBJ databases">
        <title>The Natural Products Discovery Center: Release of the First 8490 Sequenced Strains for Exploring Actinobacteria Biosynthetic Diversity.</title>
        <authorList>
            <person name="Kalkreuter E."/>
            <person name="Kautsar S.A."/>
            <person name="Yang D."/>
            <person name="Bader C.D."/>
            <person name="Teijaro C.N."/>
            <person name="Fluegel L."/>
            <person name="Davis C.M."/>
            <person name="Simpson J.R."/>
            <person name="Lauterbach L."/>
            <person name="Steele A.D."/>
            <person name="Gui C."/>
            <person name="Meng S."/>
            <person name="Li G."/>
            <person name="Viehrig K."/>
            <person name="Ye F."/>
            <person name="Su P."/>
            <person name="Kiefer A.F."/>
            <person name="Nichols A."/>
            <person name="Cepeda A.J."/>
            <person name="Yan W."/>
            <person name="Fan B."/>
            <person name="Jiang Y."/>
            <person name="Adhikari A."/>
            <person name="Zheng C.-J."/>
            <person name="Schuster L."/>
            <person name="Cowan T.M."/>
            <person name="Smanski M.J."/>
            <person name="Chevrette M.G."/>
            <person name="De Carvalho L.P.S."/>
            <person name="Shen B."/>
        </authorList>
    </citation>
    <scope>NUCLEOTIDE SEQUENCE [LARGE SCALE GENOMIC DNA]</scope>
    <source>
        <strain evidence="8 9">NPDC050545</strain>
    </source>
</reference>
<dbReference type="Pfam" id="PF04464">
    <property type="entry name" value="Glyphos_transf"/>
    <property type="match status" value="1"/>
</dbReference>
<evidence type="ECO:0000256" key="6">
    <source>
        <dbReference type="ARBA" id="ARBA00023136"/>
    </source>
</evidence>
<evidence type="ECO:0000256" key="3">
    <source>
        <dbReference type="ARBA" id="ARBA00022475"/>
    </source>
</evidence>
<dbReference type="SUPFAM" id="SSF53448">
    <property type="entry name" value="Nucleotide-diphospho-sugar transferases"/>
    <property type="match status" value="1"/>
</dbReference>
<comment type="subcellular location">
    <subcellularLocation>
        <location evidence="1">Cell membrane</location>
        <topology evidence="1">Peripheral membrane protein</topology>
    </subcellularLocation>
</comment>
<evidence type="ECO:0000259" key="7">
    <source>
        <dbReference type="Pfam" id="PF00535"/>
    </source>
</evidence>
<dbReference type="InterPro" id="IPR051612">
    <property type="entry name" value="Teichoic_Acid_Biosynth"/>
</dbReference>
<keyword evidence="5" id="KW-0777">Teichoic acid biosynthesis</keyword>
<organism evidence="8 9">
    <name type="scientific">Nonomuraea typhae</name>
    <dbReference type="NCBI Taxonomy" id="2603600"/>
    <lineage>
        <taxon>Bacteria</taxon>
        <taxon>Bacillati</taxon>
        <taxon>Actinomycetota</taxon>
        <taxon>Actinomycetes</taxon>
        <taxon>Streptosporangiales</taxon>
        <taxon>Streptosporangiaceae</taxon>
        <taxon>Nonomuraea</taxon>
    </lineage>
</organism>
<dbReference type="InterPro" id="IPR007554">
    <property type="entry name" value="Glycerophosphate_synth"/>
</dbReference>
<evidence type="ECO:0000313" key="9">
    <source>
        <dbReference type="Proteomes" id="UP001612741"/>
    </source>
</evidence>
<dbReference type="InterPro" id="IPR029044">
    <property type="entry name" value="Nucleotide-diphossugar_trans"/>
</dbReference>
<accession>A0ABW7ZAU2</accession>
<dbReference type="Proteomes" id="UP001612741">
    <property type="component" value="Unassembled WGS sequence"/>
</dbReference>
<gene>
    <name evidence="8" type="ORF">ACIBG2_48535</name>
</gene>
<dbReference type="PANTHER" id="PTHR37316">
    <property type="entry name" value="TEICHOIC ACID GLYCEROL-PHOSPHATE PRIMASE"/>
    <property type="match status" value="1"/>
</dbReference>
<evidence type="ECO:0000256" key="5">
    <source>
        <dbReference type="ARBA" id="ARBA00022944"/>
    </source>
</evidence>
<dbReference type="EMBL" id="JBITGY010000018">
    <property type="protein sequence ID" value="MFI6505302.1"/>
    <property type="molecule type" value="Genomic_DNA"/>
</dbReference>
<dbReference type="Pfam" id="PF00535">
    <property type="entry name" value="Glycos_transf_2"/>
    <property type="match status" value="1"/>
</dbReference>
<dbReference type="InterPro" id="IPR001173">
    <property type="entry name" value="Glyco_trans_2-like"/>
</dbReference>
<feature type="domain" description="Glycosyltransferase 2-like" evidence="7">
    <location>
        <begin position="2"/>
        <end position="143"/>
    </location>
</feature>
<comment type="caution">
    <text evidence="8">The sequence shown here is derived from an EMBL/GenBank/DDBJ whole genome shotgun (WGS) entry which is preliminary data.</text>
</comment>
<keyword evidence="4" id="KW-0808">Transferase</keyword>
<keyword evidence="9" id="KW-1185">Reference proteome</keyword>
<name>A0ABW7ZAU2_9ACTN</name>
<dbReference type="RefSeq" id="WP_397091392.1">
    <property type="nucleotide sequence ID" value="NZ_JBITGY010000018.1"/>
</dbReference>
<evidence type="ECO:0000256" key="4">
    <source>
        <dbReference type="ARBA" id="ARBA00022679"/>
    </source>
</evidence>
<keyword evidence="6" id="KW-0472">Membrane</keyword>
<dbReference type="InterPro" id="IPR043148">
    <property type="entry name" value="TagF_C"/>
</dbReference>
<keyword evidence="3" id="KW-1003">Cell membrane</keyword>
<evidence type="ECO:0000256" key="1">
    <source>
        <dbReference type="ARBA" id="ARBA00004202"/>
    </source>
</evidence>